<gene>
    <name evidence="1" type="ORF">LCGC14_2465510</name>
</gene>
<dbReference type="EMBL" id="LAZR01038489">
    <property type="protein sequence ID" value="KKL19430.1"/>
    <property type="molecule type" value="Genomic_DNA"/>
</dbReference>
<accession>A0A0F9BCJ4</accession>
<reference evidence="1" key="1">
    <citation type="journal article" date="2015" name="Nature">
        <title>Complex archaea that bridge the gap between prokaryotes and eukaryotes.</title>
        <authorList>
            <person name="Spang A."/>
            <person name="Saw J.H."/>
            <person name="Jorgensen S.L."/>
            <person name="Zaremba-Niedzwiedzka K."/>
            <person name="Martijn J."/>
            <person name="Lind A.E."/>
            <person name="van Eijk R."/>
            <person name="Schleper C."/>
            <person name="Guy L."/>
            <person name="Ettema T.J."/>
        </authorList>
    </citation>
    <scope>NUCLEOTIDE SEQUENCE</scope>
</reference>
<proteinExistence type="predicted"/>
<evidence type="ECO:0000313" key="1">
    <source>
        <dbReference type="EMBL" id="KKL19430.1"/>
    </source>
</evidence>
<sequence length="133" mass="15886">MAKSKRRKLTDRLDEVCLKVIRLRDNDICQRCHRMIKGSNSHPCHVVAKGGGASLRRWDLLNIFLGCMFCHRWWHDNPTESGKWFADKWPAREAYLEIYRYGKPAKISMADMETLYEVLKRKRKELQDEQEIY</sequence>
<evidence type="ECO:0008006" key="2">
    <source>
        <dbReference type="Google" id="ProtNLM"/>
    </source>
</evidence>
<organism evidence="1">
    <name type="scientific">marine sediment metagenome</name>
    <dbReference type="NCBI Taxonomy" id="412755"/>
    <lineage>
        <taxon>unclassified sequences</taxon>
        <taxon>metagenomes</taxon>
        <taxon>ecological metagenomes</taxon>
    </lineage>
</organism>
<protein>
    <recommendedName>
        <fullName evidence="2">HNH domain-containing protein</fullName>
    </recommendedName>
</protein>
<dbReference type="AlphaFoldDB" id="A0A0F9BCJ4"/>
<comment type="caution">
    <text evidence="1">The sequence shown here is derived from an EMBL/GenBank/DDBJ whole genome shotgun (WGS) entry which is preliminary data.</text>
</comment>
<name>A0A0F9BCJ4_9ZZZZ</name>